<name>A0AAU8CWD3_9HYPH</name>
<proteinExistence type="predicted"/>
<evidence type="ECO:0000313" key="1">
    <source>
        <dbReference type="EMBL" id="XCG51143.1"/>
    </source>
</evidence>
<sequence length="72" mass="8125">MSPALRDALKWLAERGGDGVFADSSHQVLYACGDKAPFMRSTWNKLSQLGRVEFYGNRRCRVIPSQPERTVP</sequence>
<reference evidence="1" key="1">
    <citation type="submission" date="2024-06" db="EMBL/GenBank/DDBJ databases">
        <title>Mesorhizobium karijinii sp. nov., a symbiont of the iconic Swainsona formosa from arid Australia.</title>
        <authorList>
            <person name="Hill Y.J."/>
            <person name="Watkin E.L.J."/>
            <person name="O'Hara G.W."/>
            <person name="Terpolilli J."/>
            <person name="Tye M.L."/>
            <person name="Kohlmeier M.G."/>
        </authorList>
    </citation>
    <scope>NUCLEOTIDE SEQUENCE</scope>
    <source>
        <strain evidence="1">WSM2240</strain>
    </source>
</reference>
<organism evidence="1">
    <name type="scientific">Mesorhizobium sp. WSM2240</name>
    <dbReference type="NCBI Taxonomy" id="3228851"/>
    <lineage>
        <taxon>Bacteria</taxon>
        <taxon>Pseudomonadati</taxon>
        <taxon>Pseudomonadota</taxon>
        <taxon>Alphaproteobacteria</taxon>
        <taxon>Hyphomicrobiales</taxon>
        <taxon>Phyllobacteriaceae</taxon>
        <taxon>Mesorhizobium</taxon>
    </lineage>
</organism>
<dbReference type="EMBL" id="CP159253">
    <property type="protein sequence ID" value="XCG51143.1"/>
    <property type="molecule type" value="Genomic_DNA"/>
</dbReference>
<gene>
    <name evidence="1" type="ORF">ABVK50_11995</name>
</gene>
<dbReference type="AlphaFoldDB" id="A0AAU8CWD3"/>
<accession>A0AAU8CWD3</accession>
<protein>
    <submittedName>
        <fullName evidence="1">Uncharacterized protein</fullName>
    </submittedName>
</protein>